<protein>
    <recommendedName>
        <fullName evidence="1">DUF7225 domain-containing protein</fullName>
    </recommendedName>
</protein>
<accession>A0A239RFX6</accession>
<dbReference type="RefSeq" id="WP_094141195.1">
    <property type="nucleotide sequence ID" value="NZ_FZRA01000008.1"/>
</dbReference>
<dbReference type="InterPro" id="IPR055649">
    <property type="entry name" value="DUF7225"/>
</dbReference>
<sequence length="119" mass="13655">MSLQSCREDAAKIINEYVKTFGARSEIKTTAEINKLLEDKGLVFDPMFQVSDLCYNKTNKDNLKSYPTDIKLFEFVSRGKYYILGEYYSYTGDVIWTDKSGKQLVVGTWKEGNLSYKGC</sequence>
<dbReference type="AlphaFoldDB" id="A0A239RFX6"/>
<dbReference type="EMBL" id="FZRA01000008">
    <property type="protein sequence ID" value="SNU09501.1"/>
    <property type="molecule type" value="Genomic_DNA"/>
</dbReference>
<proteinExistence type="predicted"/>
<organism evidence="2 3">
    <name type="scientific">Streptococcus equinus</name>
    <name type="common">Streptococcus bovis</name>
    <dbReference type="NCBI Taxonomy" id="1335"/>
    <lineage>
        <taxon>Bacteria</taxon>
        <taxon>Bacillati</taxon>
        <taxon>Bacillota</taxon>
        <taxon>Bacilli</taxon>
        <taxon>Lactobacillales</taxon>
        <taxon>Streptococcaceae</taxon>
        <taxon>Streptococcus</taxon>
    </lineage>
</organism>
<name>A0A239RFX6_STREI</name>
<dbReference type="Pfam" id="PF23870">
    <property type="entry name" value="DUF7225"/>
    <property type="match status" value="1"/>
</dbReference>
<dbReference type="Proteomes" id="UP000214649">
    <property type="component" value="Unassembled WGS sequence"/>
</dbReference>
<evidence type="ECO:0000313" key="3">
    <source>
        <dbReference type="Proteomes" id="UP000214649"/>
    </source>
</evidence>
<evidence type="ECO:0000259" key="1">
    <source>
        <dbReference type="Pfam" id="PF23870"/>
    </source>
</evidence>
<reference evidence="2 3" key="1">
    <citation type="submission" date="2017-07" db="EMBL/GenBank/DDBJ databases">
        <authorList>
            <person name="Sun Z.S."/>
            <person name="Albrecht U."/>
            <person name="Echele G."/>
            <person name="Lee C.C."/>
        </authorList>
    </citation>
    <scope>NUCLEOTIDE SEQUENCE [LARGE SCALE GENOMIC DNA]</scope>
    <source>
        <strain evidence="2 3">AR3</strain>
    </source>
</reference>
<evidence type="ECO:0000313" key="2">
    <source>
        <dbReference type="EMBL" id="SNU09501.1"/>
    </source>
</evidence>
<feature type="domain" description="DUF7225" evidence="1">
    <location>
        <begin position="24"/>
        <end position="114"/>
    </location>
</feature>
<gene>
    <name evidence="2" type="ORF">SAMN05216470_1849</name>
</gene>